<dbReference type="RefSeq" id="WP_145227708.1">
    <property type="nucleotide sequence ID" value="NZ_VIVQ01000001.1"/>
</dbReference>
<evidence type="ECO:0000313" key="2">
    <source>
        <dbReference type="Proteomes" id="UP000318297"/>
    </source>
</evidence>
<comment type="caution">
    <text evidence="1">The sequence shown here is derived from an EMBL/GenBank/DDBJ whole genome shotgun (WGS) entry which is preliminary data.</text>
</comment>
<accession>A0A561ECC3</accession>
<keyword evidence="2" id="KW-1185">Reference proteome</keyword>
<dbReference type="Proteomes" id="UP000318297">
    <property type="component" value="Unassembled WGS sequence"/>
</dbReference>
<sequence>MITLRDNVIDLAAMPREQWETFTAGYDSGYVAGIEAGRLIEREEVASLQRAAVETVRQLAGLPVLTDMSGSSDDLAQRALQRRERARVAFRADHARRRASAGGGAL</sequence>
<protein>
    <submittedName>
        <fullName evidence="1">Uncharacterized protein</fullName>
    </submittedName>
</protein>
<gene>
    <name evidence="1" type="ORF">BKA23_2089</name>
</gene>
<dbReference type="OrthoDB" id="2112797at201174"/>
<proteinExistence type="predicted"/>
<reference evidence="1 2" key="1">
    <citation type="submission" date="2019-06" db="EMBL/GenBank/DDBJ databases">
        <title>Sequencing the genomes of 1000 actinobacteria strains.</title>
        <authorList>
            <person name="Klenk H.-P."/>
        </authorList>
    </citation>
    <scope>NUCLEOTIDE SEQUENCE [LARGE SCALE GENOMIC DNA]</scope>
    <source>
        <strain evidence="1 2">DSM 19560</strain>
    </source>
</reference>
<dbReference type="AlphaFoldDB" id="A0A561ECC3"/>
<dbReference type="EMBL" id="VIVQ01000001">
    <property type="protein sequence ID" value="TWE13260.1"/>
    <property type="molecule type" value="Genomic_DNA"/>
</dbReference>
<organism evidence="1 2">
    <name type="scientific">Rudaeicoccus suwonensis</name>
    <dbReference type="NCBI Taxonomy" id="657409"/>
    <lineage>
        <taxon>Bacteria</taxon>
        <taxon>Bacillati</taxon>
        <taxon>Actinomycetota</taxon>
        <taxon>Actinomycetes</taxon>
        <taxon>Micrococcales</taxon>
        <taxon>Dermacoccaceae</taxon>
        <taxon>Rudaeicoccus</taxon>
    </lineage>
</organism>
<evidence type="ECO:0000313" key="1">
    <source>
        <dbReference type="EMBL" id="TWE13260.1"/>
    </source>
</evidence>
<name>A0A561ECC3_9MICO</name>